<evidence type="ECO:0000256" key="2">
    <source>
        <dbReference type="ARBA" id="ARBA00022448"/>
    </source>
</evidence>
<comment type="subunit">
    <text evidence="9">Forms a complex with TatC.</text>
</comment>
<gene>
    <name evidence="9" type="primary">tatA</name>
    <name evidence="10" type="ORF">KR50_25390</name>
</gene>
<comment type="caution">
    <text evidence="10">The sequence shown here is derived from an EMBL/GenBank/DDBJ whole genome shotgun (WGS) entry which is preliminary data.</text>
</comment>
<keyword evidence="4 9" id="KW-0812">Transmembrane</keyword>
<proteinExistence type="inferred from homology"/>
<keyword evidence="11" id="KW-1185">Reference proteome</keyword>
<dbReference type="GO" id="GO:0043953">
    <property type="term" value="P:protein transport by the Tat complex"/>
    <property type="evidence" value="ECO:0007669"/>
    <property type="project" value="UniProtKB-UniRule"/>
</dbReference>
<dbReference type="HAMAP" id="MF_00236">
    <property type="entry name" value="TatA_E"/>
    <property type="match status" value="1"/>
</dbReference>
<dbReference type="Pfam" id="PF02416">
    <property type="entry name" value="TatA_B_E"/>
    <property type="match status" value="1"/>
</dbReference>
<dbReference type="InterPro" id="IPR006312">
    <property type="entry name" value="TatA/E"/>
</dbReference>
<name>A0A0C2VD17_9BACL</name>
<keyword evidence="3 9" id="KW-1003">Cell membrane</keyword>
<comment type="similarity">
    <text evidence="9">Belongs to the TatA/E family.</text>
</comment>
<dbReference type="InterPro" id="IPR003369">
    <property type="entry name" value="TatA/B/E"/>
</dbReference>
<comment type="function">
    <text evidence="9">Part of the twin-arginine translocation (Tat) system that transports large folded proteins containing a characteristic twin-arginine motif in their signal peptide across membranes. TatA could form the protein-conducting channel of the Tat system.</text>
</comment>
<reference evidence="10 11" key="1">
    <citation type="submission" date="2015-01" db="EMBL/GenBank/DDBJ databases">
        <title>Jeotgalibacillus campisalis genome sequencing.</title>
        <authorList>
            <person name="Goh K.M."/>
            <person name="Chan K.-G."/>
            <person name="Yaakop A.S."/>
            <person name="Ee R."/>
            <person name="Gan H.M."/>
            <person name="Chan C.S."/>
        </authorList>
    </citation>
    <scope>NUCLEOTIDE SEQUENCE [LARGE SCALE GENOMIC DNA]</scope>
    <source>
        <strain evidence="10 11">SF-57</strain>
    </source>
</reference>
<dbReference type="GO" id="GO:0033281">
    <property type="term" value="C:TAT protein transport complex"/>
    <property type="evidence" value="ECO:0007669"/>
    <property type="project" value="UniProtKB-UniRule"/>
</dbReference>
<evidence type="ECO:0000313" key="10">
    <source>
        <dbReference type="EMBL" id="KIL46842.1"/>
    </source>
</evidence>
<dbReference type="PATRIC" id="fig|220754.4.peg.2556"/>
<evidence type="ECO:0000256" key="6">
    <source>
        <dbReference type="ARBA" id="ARBA00022989"/>
    </source>
</evidence>
<evidence type="ECO:0000256" key="7">
    <source>
        <dbReference type="ARBA" id="ARBA00023010"/>
    </source>
</evidence>
<dbReference type="Proteomes" id="UP000031972">
    <property type="component" value="Unassembled WGS sequence"/>
</dbReference>
<dbReference type="PANTHER" id="PTHR42982">
    <property type="entry name" value="SEC-INDEPENDENT PROTEIN TRANSLOCASE PROTEIN TATA"/>
    <property type="match status" value="1"/>
</dbReference>
<dbReference type="PANTHER" id="PTHR42982:SF1">
    <property type="entry name" value="SEC-INDEPENDENT PROTEIN TRANSLOCASE PROTEIN TATA"/>
    <property type="match status" value="1"/>
</dbReference>
<organism evidence="10 11">
    <name type="scientific">Jeotgalibacillus campisalis</name>
    <dbReference type="NCBI Taxonomy" id="220754"/>
    <lineage>
        <taxon>Bacteria</taxon>
        <taxon>Bacillati</taxon>
        <taxon>Bacillota</taxon>
        <taxon>Bacilli</taxon>
        <taxon>Bacillales</taxon>
        <taxon>Caryophanaceae</taxon>
        <taxon>Jeotgalibacillus</taxon>
    </lineage>
</organism>
<evidence type="ECO:0000256" key="1">
    <source>
        <dbReference type="ARBA" id="ARBA00004162"/>
    </source>
</evidence>
<keyword evidence="6 9" id="KW-1133">Transmembrane helix</keyword>
<sequence>MNLGIGEVIIILFVALIVFGPSKLPELGKAAGVTMHEFKKALNSAGHSDKQNPKDS</sequence>
<evidence type="ECO:0000256" key="4">
    <source>
        <dbReference type="ARBA" id="ARBA00022692"/>
    </source>
</evidence>
<dbReference type="NCBIfam" id="TIGR01411">
    <property type="entry name" value="tatAE"/>
    <property type="match status" value="1"/>
</dbReference>
<evidence type="ECO:0000313" key="11">
    <source>
        <dbReference type="Proteomes" id="UP000031972"/>
    </source>
</evidence>
<keyword evidence="7 9" id="KW-0811">Translocation</keyword>
<protein>
    <recommendedName>
        <fullName evidence="9">Sec-independent protein translocase protein TatA</fullName>
    </recommendedName>
</protein>
<dbReference type="OrthoDB" id="9800908at2"/>
<keyword evidence="8 9" id="KW-0472">Membrane</keyword>
<accession>A0A0C2VD17</accession>
<dbReference type="EMBL" id="JXRR01000016">
    <property type="protein sequence ID" value="KIL46842.1"/>
    <property type="molecule type" value="Genomic_DNA"/>
</dbReference>
<keyword evidence="2 9" id="KW-0813">Transport</keyword>
<dbReference type="NCBIfam" id="NF011430">
    <property type="entry name" value="PRK14861.1"/>
    <property type="match status" value="1"/>
</dbReference>
<evidence type="ECO:0000256" key="5">
    <source>
        <dbReference type="ARBA" id="ARBA00022927"/>
    </source>
</evidence>
<dbReference type="GO" id="GO:0008320">
    <property type="term" value="F:protein transmembrane transporter activity"/>
    <property type="evidence" value="ECO:0007669"/>
    <property type="project" value="UniProtKB-UniRule"/>
</dbReference>
<evidence type="ECO:0000256" key="9">
    <source>
        <dbReference type="HAMAP-Rule" id="MF_00236"/>
    </source>
</evidence>
<dbReference type="RefSeq" id="WP_084215582.1">
    <property type="nucleotide sequence ID" value="NZ_JXRR01000016.1"/>
</dbReference>
<keyword evidence="5 9" id="KW-0653">Protein transport</keyword>
<evidence type="ECO:0000256" key="8">
    <source>
        <dbReference type="ARBA" id="ARBA00023136"/>
    </source>
</evidence>
<evidence type="ECO:0000256" key="3">
    <source>
        <dbReference type="ARBA" id="ARBA00022475"/>
    </source>
</evidence>
<dbReference type="AlphaFoldDB" id="A0A0C2VD17"/>
<comment type="subcellular location">
    <subcellularLocation>
        <location evidence="1 9">Cell membrane</location>
        <topology evidence="1 9">Single-pass membrane protein</topology>
    </subcellularLocation>
</comment>
<dbReference type="Gene3D" id="1.20.5.3310">
    <property type="match status" value="1"/>
</dbReference>